<sequence>MDSAKATLIAFDANKLKYTQYQEYLKEHEDKASSLVVPEFDTVWVTKRYSPTDQRVQVPVPRYKLLRSAILPPVEKDWVPPSNPPLRSFHRTQSKIYAPFPSTRCEDFSTLRQMLPSSGSVHKERPPNWGTGHVYAHLPIVSERAPTRFPRVNSPMTR</sequence>
<keyword evidence="2" id="KW-1185">Reference proteome</keyword>
<name>A0A2T7P030_POMCA</name>
<reference evidence="1 2" key="1">
    <citation type="submission" date="2018-04" db="EMBL/GenBank/DDBJ databases">
        <title>The genome of golden apple snail Pomacea canaliculata provides insight into stress tolerance and invasive adaptation.</title>
        <authorList>
            <person name="Liu C."/>
            <person name="Liu B."/>
            <person name="Ren Y."/>
            <person name="Zhang Y."/>
            <person name="Wang H."/>
            <person name="Li S."/>
            <person name="Jiang F."/>
            <person name="Yin L."/>
            <person name="Zhang G."/>
            <person name="Qian W."/>
            <person name="Fan W."/>
        </authorList>
    </citation>
    <scope>NUCLEOTIDE SEQUENCE [LARGE SCALE GENOMIC DNA]</scope>
    <source>
        <strain evidence="1">SZHN2017</strain>
        <tissue evidence="1">Muscle</tissue>
    </source>
</reference>
<gene>
    <name evidence="1" type="ORF">C0Q70_14458</name>
</gene>
<dbReference type="EMBL" id="PZQS01000008">
    <property type="protein sequence ID" value="PVD26780.1"/>
    <property type="molecule type" value="Genomic_DNA"/>
</dbReference>
<evidence type="ECO:0000313" key="1">
    <source>
        <dbReference type="EMBL" id="PVD26780.1"/>
    </source>
</evidence>
<comment type="caution">
    <text evidence="1">The sequence shown here is derived from an EMBL/GenBank/DDBJ whole genome shotgun (WGS) entry which is preliminary data.</text>
</comment>
<protein>
    <submittedName>
        <fullName evidence="1">Uncharacterized protein</fullName>
    </submittedName>
</protein>
<dbReference type="OrthoDB" id="10059362at2759"/>
<proteinExistence type="predicted"/>
<dbReference type="AlphaFoldDB" id="A0A2T7P030"/>
<dbReference type="Proteomes" id="UP000245119">
    <property type="component" value="Linkage Group LG8"/>
</dbReference>
<evidence type="ECO:0000313" key="2">
    <source>
        <dbReference type="Proteomes" id="UP000245119"/>
    </source>
</evidence>
<accession>A0A2T7P030</accession>
<organism evidence="1 2">
    <name type="scientific">Pomacea canaliculata</name>
    <name type="common">Golden apple snail</name>
    <dbReference type="NCBI Taxonomy" id="400727"/>
    <lineage>
        <taxon>Eukaryota</taxon>
        <taxon>Metazoa</taxon>
        <taxon>Spiralia</taxon>
        <taxon>Lophotrochozoa</taxon>
        <taxon>Mollusca</taxon>
        <taxon>Gastropoda</taxon>
        <taxon>Caenogastropoda</taxon>
        <taxon>Architaenioglossa</taxon>
        <taxon>Ampullarioidea</taxon>
        <taxon>Ampullariidae</taxon>
        <taxon>Pomacea</taxon>
    </lineage>
</organism>